<feature type="transmembrane region" description="Helical" evidence="1">
    <location>
        <begin position="43"/>
        <end position="69"/>
    </location>
</feature>
<protein>
    <submittedName>
        <fullName evidence="2">DUF1146 domain-containing protein</fullName>
    </submittedName>
</protein>
<evidence type="ECO:0000256" key="1">
    <source>
        <dbReference type="SAM" id="Phobius"/>
    </source>
</evidence>
<comment type="caution">
    <text evidence="2">The sequence shown here is derived from an EMBL/GenBank/DDBJ whole genome shotgun (WGS) entry which is preliminary data.</text>
</comment>
<organism evidence="2 3">
    <name type="scientific">Culicoidibacter larvae</name>
    <dbReference type="NCBI Taxonomy" id="2579976"/>
    <lineage>
        <taxon>Bacteria</taxon>
        <taxon>Bacillati</taxon>
        <taxon>Bacillota</taxon>
        <taxon>Culicoidibacteria</taxon>
        <taxon>Culicoidibacterales</taxon>
        <taxon>Culicoidibacteraceae</taxon>
        <taxon>Culicoidibacter</taxon>
    </lineage>
</organism>
<dbReference type="OrthoDB" id="2224563at2"/>
<reference evidence="2 3" key="1">
    <citation type="submission" date="2019-05" db="EMBL/GenBank/DDBJ databases">
        <title>Culicoidintestinum kansasii gen. nov., sp. nov. from the gastrointestinal tract of the biting midge, Culicoides sonorensis.</title>
        <authorList>
            <person name="Neupane S."/>
            <person name="Ghosh A."/>
            <person name="Gunther S."/>
            <person name="Martin K."/>
            <person name="Zurek L."/>
        </authorList>
    </citation>
    <scope>NUCLEOTIDE SEQUENCE [LARGE SCALE GENOMIC DNA]</scope>
    <source>
        <strain evidence="2 3">CS-1</strain>
    </source>
</reference>
<dbReference type="RefSeq" id="WP_138191084.1">
    <property type="nucleotide sequence ID" value="NZ_VBWP01000005.1"/>
</dbReference>
<proteinExistence type="predicted"/>
<keyword evidence="1" id="KW-0812">Transmembrane</keyword>
<dbReference type="AlphaFoldDB" id="A0A5R8QC71"/>
<keyword evidence="1" id="KW-1133">Transmembrane helix</keyword>
<dbReference type="Pfam" id="PF06612">
    <property type="entry name" value="DUF1146"/>
    <property type="match status" value="1"/>
</dbReference>
<dbReference type="InParanoid" id="A0A5R8QC71"/>
<gene>
    <name evidence="2" type="ORF">FEZ08_07400</name>
</gene>
<keyword evidence="3" id="KW-1185">Reference proteome</keyword>
<keyword evidence="1" id="KW-0472">Membrane</keyword>
<dbReference type="EMBL" id="VBWP01000005">
    <property type="protein sequence ID" value="TLG73944.1"/>
    <property type="molecule type" value="Genomic_DNA"/>
</dbReference>
<evidence type="ECO:0000313" key="3">
    <source>
        <dbReference type="Proteomes" id="UP000306912"/>
    </source>
</evidence>
<dbReference type="InterPro" id="IPR009526">
    <property type="entry name" value="DUF1146"/>
</dbReference>
<accession>A0A5R8QC71</accession>
<evidence type="ECO:0000313" key="2">
    <source>
        <dbReference type="EMBL" id="TLG73944.1"/>
    </source>
</evidence>
<dbReference type="Proteomes" id="UP000306912">
    <property type="component" value="Unassembled WGS sequence"/>
</dbReference>
<sequence>MTNNLAWYITQFGLYLVAICASFYLFQFIDFKKFMRPGTEPRVIIFIHIFVSIACGFLVGNFLIAIFQIGQQMAGLV</sequence>
<feature type="transmembrane region" description="Helical" evidence="1">
    <location>
        <begin position="12"/>
        <end position="31"/>
    </location>
</feature>
<name>A0A5R8QC71_9FIRM</name>